<dbReference type="InParanoid" id="A0A077ZTE7"/>
<protein>
    <submittedName>
        <fullName evidence="1">Uncharacterized protein</fullName>
    </submittedName>
</protein>
<evidence type="ECO:0000313" key="2">
    <source>
        <dbReference type="Proteomes" id="UP000039865"/>
    </source>
</evidence>
<proteinExistence type="predicted"/>
<dbReference type="AlphaFoldDB" id="A0A077ZTE7"/>
<name>A0A077ZTE7_STYLE</name>
<accession>A0A077ZTE7</accession>
<organism evidence="1 2">
    <name type="scientific">Stylonychia lemnae</name>
    <name type="common">Ciliate</name>
    <dbReference type="NCBI Taxonomy" id="5949"/>
    <lineage>
        <taxon>Eukaryota</taxon>
        <taxon>Sar</taxon>
        <taxon>Alveolata</taxon>
        <taxon>Ciliophora</taxon>
        <taxon>Intramacronucleata</taxon>
        <taxon>Spirotrichea</taxon>
        <taxon>Stichotrichia</taxon>
        <taxon>Sporadotrichida</taxon>
        <taxon>Oxytrichidae</taxon>
        <taxon>Stylonychinae</taxon>
        <taxon>Stylonychia</taxon>
    </lineage>
</organism>
<reference evidence="1 2" key="1">
    <citation type="submission" date="2014-06" db="EMBL/GenBank/DDBJ databases">
        <authorList>
            <person name="Swart Estienne"/>
        </authorList>
    </citation>
    <scope>NUCLEOTIDE SEQUENCE [LARGE SCALE GENOMIC DNA]</scope>
    <source>
        <strain evidence="1 2">130c</strain>
    </source>
</reference>
<gene>
    <name evidence="1" type="primary">Contig13002.g13864</name>
    <name evidence="1" type="ORF">STYLEM_2154</name>
</gene>
<dbReference type="Proteomes" id="UP000039865">
    <property type="component" value="Unassembled WGS sequence"/>
</dbReference>
<sequence length="283" mass="32197">MEELNDIVTIKSITLKSNERYLYDTNLCTNNKTSPFLQISEKIQIGYVFTDQKEAERFFKLYGFANCECRVSHFTSEQKDQLGSNTDEKLSPLKYTLAKNVIEQLLIFYQCNGKMKGLQSQGSKKRNFNFISGSNASNPTTAGTNKLQNSLNNTCGAAKHKKFKLNSAGLSGGIGLTKAQVRQNELMKLNLDELNAMMKEQKVSSEKIIKEIEQKIKDKSVLIKDNKKYYGERCQDLLNEILCRQPNVQDTGERNTMSLIIKKLGIDADSIKFCFEDDDFKPF</sequence>
<keyword evidence="2" id="KW-1185">Reference proteome</keyword>
<evidence type="ECO:0000313" key="1">
    <source>
        <dbReference type="EMBL" id="CDW73178.1"/>
    </source>
</evidence>
<dbReference type="EMBL" id="CCKQ01002082">
    <property type="protein sequence ID" value="CDW73178.1"/>
    <property type="molecule type" value="Genomic_DNA"/>
</dbReference>